<proteinExistence type="inferred from homology"/>
<dbReference type="GO" id="GO:0016020">
    <property type="term" value="C:membrane"/>
    <property type="evidence" value="ECO:0007669"/>
    <property type="project" value="UniProtKB-SubCell"/>
</dbReference>
<feature type="domain" description="EamA" evidence="7">
    <location>
        <begin position="16"/>
        <end position="153"/>
    </location>
</feature>
<feature type="transmembrane region" description="Helical" evidence="6">
    <location>
        <begin position="18"/>
        <end position="39"/>
    </location>
</feature>
<dbReference type="PANTHER" id="PTHR32322">
    <property type="entry name" value="INNER MEMBRANE TRANSPORTER"/>
    <property type="match status" value="1"/>
</dbReference>
<evidence type="ECO:0000256" key="1">
    <source>
        <dbReference type="ARBA" id="ARBA00004141"/>
    </source>
</evidence>
<dbReference type="Proteomes" id="UP000073601">
    <property type="component" value="Unassembled WGS sequence"/>
</dbReference>
<evidence type="ECO:0000256" key="3">
    <source>
        <dbReference type="ARBA" id="ARBA00022692"/>
    </source>
</evidence>
<dbReference type="AlphaFoldDB" id="A0A128F692"/>
<evidence type="ECO:0000259" key="7">
    <source>
        <dbReference type="Pfam" id="PF00892"/>
    </source>
</evidence>
<dbReference type="RefSeq" id="WP_062709160.1">
    <property type="nucleotide sequence ID" value="NZ_CAWRCI010000017.1"/>
</dbReference>
<keyword evidence="4 6" id="KW-1133">Transmembrane helix</keyword>
<feature type="transmembrane region" description="Helical" evidence="6">
    <location>
        <begin position="227"/>
        <end position="250"/>
    </location>
</feature>
<reference evidence="9" key="1">
    <citation type="submission" date="2016-02" db="EMBL/GenBank/DDBJ databases">
        <authorList>
            <person name="Rodrigo-Torres Lidia"/>
            <person name="Arahal R.David."/>
        </authorList>
    </citation>
    <scope>NUCLEOTIDE SEQUENCE [LARGE SCALE GENOMIC DNA]</scope>
    <source>
        <strain evidence="9">CECT 8713</strain>
    </source>
</reference>
<dbReference type="InterPro" id="IPR000620">
    <property type="entry name" value="EamA_dom"/>
</dbReference>
<evidence type="ECO:0000256" key="2">
    <source>
        <dbReference type="ARBA" id="ARBA00007362"/>
    </source>
</evidence>
<comment type="similarity">
    <text evidence="2">Belongs to the EamA transporter family.</text>
</comment>
<feature type="domain" description="EamA" evidence="7">
    <location>
        <begin position="166"/>
        <end position="298"/>
    </location>
</feature>
<feature type="transmembrane region" description="Helical" evidence="6">
    <location>
        <begin position="113"/>
        <end position="130"/>
    </location>
</feature>
<dbReference type="InterPro" id="IPR050638">
    <property type="entry name" value="AA-Vitamin_Transporters"/>
</dbReference>
<keyword evidence="9" id="KW-1185">Reference proteome</keyword>
<feature type="transmembrane region" description="Helical" evidence="6">
    <location>
        <begin position="45"/>
        <end position="68"/>
    </location>
</feature>
<accession>A0A128F692</accession>
<comment type="subcellular location">
    <subcellularLocation>
        <location evidence="1">Membrane</location>
        <topology evidence="1">Multi-pass membrane protein</topology>
    </subcellularLocation>
</comment>
<keyword evidence="5 6" id="KW-0472">Membrane</keyword>
<evidence type="ECO:0000313" key="8">
    <source>
        <dbReference type="EMBL" id="CZF82327.1"/>
    </source>
</evidence>
<dbReference type="InterPro" id="IPR037185">
    <property type="entry name" value="EmrE-like"/>
</dbReference>
<dbReference type="EMBL" id="FIZY01000017">
    <property type="protein sequence ID" value="CZF82327.1"/>
    <property type="molecule type" value="Genomic_DNA"/>
</dbReference>
<feature type="transmembrane region" description="Helical" evidence="6">
    <location>
        <begin position="257"/>
        <end position="277"/>
    </location>
</feature>
<name>A0A128F692_9GAMM</name>
<organism evidence="8 9">
    <name type="scientific">Grimontia marina</name>
    <dbReference type="NCBI Taxonomy" id="646534"/>
    <lineage>
        <taxon>Bacteria</taxon>
        <taxon>Pseudomonadati</taxon>
        <taxon>Pseudomonadota</taxon>
        <taxon>Gammaproteobacteria</taxon>
        <taxon>Vibrionales</taxon>
        <taxon>Vibrionaceae</taxon>
        <taxon>Grimontia</taxon>
    </lineage>
</organism>
<feature type="transmembrane region" description="Helical" evidence="6">
    <location>
        <begin position="283"/>
        <end position="300"/>
    </location>
</feature>
<dbReference type="Gene3D" id="1.10.3730.20">
    <property type="match status" value="1"/>
</dbReference>
<evidence type="ECO:0000256" key="6">
    <source>
        <dbReference type="SAM" id="Phobius"/>
    </source>
</evidence>
<protein>
    <submittedName>
        <fullName evidence="8">EamA-like transporter family protein</fullName>
    </submittedName>
</protein>
<dbReference type="Pfam" id="PF00892">
    <property type="entry name" value="EamA"/>
    <property type="match status" value="2"/>
</dbReference>
<feature type="transmembrane region" description="Helical" evidence="6">
    <location>
        <begin position="164"/>
        <end position="184"/>
    </location>
</feature>
<feature type="transmembrane region" description="Helical" evidence="6">
    <location>
        <begin position="137"/>
        <end position="158"/>
    </location>
</feature>
<evidence type="ECO:0000256" key="4">
    <source>
        <dbReference type="ARBA" id="ARBA00022989"/>
    </source>
</evidence>
<feature type="transmembrane region" description="Helical" evidence="6">
    <location>
        <begin position="80"/>
        <end position="101"/>
    </location>
</feature>
<feature type="transmembrane region" description="Helical" evidence="6">
    <location>
        <begin position="196"/>
        <end position="215"/>
    </location>
</feature>
<evidence type="ECO:0000313" key="9">
    <source>
        <dbReference type="Proteomes" id="UP000073601"/>
    </source>
</evidence>
<dbReference type="PANTHER" id="PTHR32322:SF2">
    <property type="entry name" value="EAMA DOMAIN-CONTAINING PROTEIN"/>
    <property type="match status" value="1"/>
</dbReference>
<keyword evidence="3 6" id="KW-0812">Transmembrane</keyword>
<gene>
    <name evidence="8" type="ORF">GMA8713_02180</name>
</gene>
<evidence type="ECO:0000256" key="5">
    <source>
        <dbReference type="ARBA" id="ARBA00023136"/>
    </source>
</evidence>
<sequence>MNDASVSTQDSSDYRTGIIYALIGTVLFSIKPVLIKLAYTMGGDATAIMSLRAASSLPIYFLILLWLCRNASERSKVRQFGWQAALVGVLGYYFAALLDIMALEFISAQLERLLIFLFPSFVVIISWVFMKEAPRKGTFLSIAIGYVGVAMIVLHDFSSFGSQVWLGSVMAIGAALTFAVYLVLSKKVIGQMGSQLFTSIGMGSAGLVIMAQYQVKGAQFSDMSNELIALGVVLGFFCTVLPSYFVAAAMARLTPSVLSLTSNIGPAVTALFAITLLDEAFTIWHGLGMILVVYAVVRINKKS</sequence>
<dbReference type="SUPFAM" id="SSF103481">
    <property type="entry name" value="Multidrug resistance efflux transporter EmrE"/>
    <property type="match status" value="2"/>
</dbReference>
<dbReference type="OrthoDB" id="9813617at2"/>